<dbReference type="PANTHER" id="PTHR10067">
    <property type="entry name" value="PHOSPHATIDYLSERINE DECARBOXYLASE"/>
    <property type="match status" value="1"/>
</dbReference>
<feature type="domain" description="L-tryptophan decarboxylase PsiD-like" evidence="3">
    <location>
        <begin position="50"/>
        <end position="183"/>
    </location>
</feature>
<evidence type="ECO:0000259" key="3">
    <source>
        <dbReference type="Pfam" id="PF12588"/>
    </source>
</evidence>
<dbReference type="Proteomes" id="UP000031186">
    <property type="component" value="Unassembled WGS sequence"/>
</dbReference>
<sequence>MLDIRKPTRRYIRSPKSVGGWLPPNKADVLQWVKKMADMSKANPPPRSGPVKALETLINNNAEVYMLFHEMMVEAVVGMTACGKKYIDFPISDVAHLLDTLDVILTTGPAFFSAGDPQIGTPINALLVWPMATKAGFAVFIRSDVNHAIKGILDYWGAFLKSPKSCSVLTNAAGGWFSAAALDDPHMRDFDKTYICDPKKAYWGFTSWDNFFTREFKPNLRPVCEPKDDSCIVNAAESTFFNKVEGVHLRDNFWLKGQPYSLYHMLDGDARASQFVNGSVYQAFLSADSYHRWHAPVSGRIVDYKIVPGAYYSEPILFGFDPDEGTPAPDPGADENSQGYISAVAARGLLWIQADNPKIGLMCMVFIGMAEVSTIDVTMAVNKHFQKGEQLGMFHFGGSSHCLVFGPHVKLDWKISHNQVHINSELARVK</sequence>
<dbReference type="GO" id="GO:0006646">
    <property type="term" value="P:phosphatidylethanolamine biosynthetic process"/>
    <property type="evidence" value="ECO:0007669"/>
    <property type="project" value="TreeGrafter"/>
</dbReference>
<evidence type="ECO:0000313" key="5">
    <source>
        <dbReference type="Proteomes" id="UP000031186"/>
    </source>
</evidence>
<dbReference type="GO" id="GO:0004609">
    <property type="term" value="F:phosphatidylserine decarboxylase activity"/>
    <property type="evidence" value="ECO:0007669"/>
    <property type="project" value="InterPro"/>
</dbReference>
<dbReference type="HOGENOM" id="CLU_033450_1_0_1"/>
<evidence type="ECO:0000256" key="2">
    <source>
        <dbReference type="ARBA" id="ARBA00023239"/>
    </source>
</evidence>
<dbReference type="EMBL" id="AZNF01000002">
    <property type="protein sequence ID" value="KID70243.1"/>
    <property type="molecule type" value="Genomic_DNA"/>
</dbReference>
<dbReference type="InterPro" id="IPR022237">
    <property type="entry name" value="PsiD-like"/>
</dbReference>
<keyword evidence="5" id="KW-1185">Reference proteome</keyword>
<keyword evidence="1" id="KW-0210">Decarboxylase</keyword>
<comment type="caution">
    <text evidence="4">The sequence shown here is derived from an EMBL/GenBank/DDBJ whole genome shotgun (WGS) entry which is preliminary data.</text>
</comment>
<proteinExistence type="predicted"/>
<organism evidence="4 5">
    <name type="scientific">Metarhizium anisopliae (strain ARSEF 549)</name>
    <dbReference type="NCBI Taxonomy" id="3151832"/>
    <lineage>
        <taxon>Eukaryota</taxon>
        <taxon>Fungi</taxon>
        <taxon>Dikarya</taxon>
        <taxon>Ascomycota</taxon>
        <taxon>Pezizomycotina</taxon>
        <taxon>Sordariomycetes</taxon>
        <taxon>Hypocreomycetidae</taxon>
        <taxon>Hypocreales</taxon>
        <taxon>Clavicipitaceae</taxon>
        <taxon>Metarhizium</taxon>
    </lineage>
</organism>
<protein>
    <submittedName>
        <fullName evidence="4">Phosphatidylserine decarboxylase family protein</fullName>
    </submittedName>
</protein>
<dbReference type="PANTHER" id="PTHR10067:SF9">
    <property type="entry name" value="PHOSPHATIDYLSERINE DECARBOXYLASE FAMILY PROTEIN (AFU_ORTHOLOGUE AFUA_7G01730)"/>
    <property type="match status" value="1"/>
</dbReference>
<name>A0A0B4FIG7_METAF</name>
<evidence type="ECO:0000313" key="4">
    <source>
        <dbReference type="EMBL" id="KID70243.1"/>
    </source>
</evidence>
<dbReference type="InterPro" id="IPR003817">
    <property type="entry name" value="PS_Dcarbxylase"/>
</dbReference>
<dbReference type="AlphaFoldDB" id="A0A0B4FIG7"/>
<dbReference type="GO" id="GO:0005739">
    <property type="term" value="C:mitochondrion"/>
    <property type="evidence" value="ECO:0007669"/>
    <property type="project" value="TreeGrafter"/>
</dbReference>
<dbReference type="Pfam" id="PF02666">
    <property type="entry name" value="PS_Dcarbxylase"/>
    <property type="match status" value="1"/>
</dbReference>
<dbReference type="OrthoDB" id="5973539at2759"/>
<reference evidence="4 5" key="1">
    <citation type="journal article" date="2014" name="Proc. Natl. Acad. Sci. U.S.A.">
        <title>Trajectory and genomic determinants of fungal-pathogen speciation and host adaptation.</title>
        <authorList>
            <person name="Hu X."/>
            <person name="Xiao G."/>
            <person name="Zheng P."/>
            <person name="Shang Y."/>
            <person name="Su Y."/>
            <person name="Zhang X."/>
            <person name="Liu X."/>
            <person name="Zhan S."/>
            <person name="St Leger R.J."/>
            <person name="Wang C."/>
        </authorList>
    </citation>
    <scope>NUCLEOTIDE SEQUENCE [LARGE SCALE GENOMIC DNA]</scope>
    <source>
        <strain evidence="4 5">ARSEF 549</strain>
    </source>
</reference>
<evidence type="ECO:0000256" key="1">
    <source>
        <dbReference type="ARBA" id="ARBA00022793"/>
    </source>
</evidence>
<gene>
    <name evidence="4" type="ORF">MAN_02757</name>
</gene>
<dbReference type="VEuPathDB" id="FungiDB:MAN_02757"/>
<feature type="non-terminal residue" evidence="4">
    <location>
        <position position="1"/>
    </location>
</feature>
<keyword evidence="2" id="KW-0456">Lyase</keyword>
<dbReference type="Pfam" id="PF12588">
    <property type="entry name" value="PSDC"/>
    <property type="match status" value="1"/>
</dbReference>
<accession>A0A0B4FIG7</accession>